<keyword evidence="11" id="KW-1185">Reference proteome</keyword>
<dbReference type="InterPro" id="IPR016162">
    <property type="entry name" value="Ald_DH_N"/>
</dbReference>
<keyword evidence="5" id="KW-0678">Repressor</keyword>
<comment type="cofactor">
    <cofactor evidence="5">
        <name>FAD</name>
        <dbReference type="ChEBI" id="CHEBI:57692"/>
    </cofactor>
</comment>
<dbReference type="NCBIfam" id="NF008869">
    <property type="entry name" value="PRK11904.1"/>
    <property type="match status" value="1"/>
</dbReference>
<evidence type="ECO:0000259" key="9">
    <source>
        <dbReference type="Pfam" id="PF18327"/>
    </source>
</evidence>
<evidence type="ECO:0000259" key="8">
    <source>
        <dbReference type="Pfam" id="PF14850"/>
    </source>
</evidence>
<dbReference type="PIRSF" id="PIRSF000197">
    <property type="entry name" value="Bifunct_PutA"/>
    <property type="match status" value="1"/>
</dbReference>
<keyword evidence="5" id="KW-0274">FAD</keyword>
<feature type="domain" description="Aldehyde dehydrogenase" evidence="6">
    <location>
        <begin position="577"/>
        <end position="1020"/>
    </location>
</feature>
<comment type="similarity">
    <text evidence="5">In the C-terminal section; belongs to the aldehyde dehydrogenase family.</text>
</comment>
<dbReference type="InterPro" id="IPR016160">
    <property type="entry name" value="Ald_DH_CS_CYS"/>
</dbReference>
<dbReference type="Pfam" id="PF00171">
    <property type="entry name" value="Aldedh"/>
    <property type="match status" value="1"/>
</dbReference>
<comment type="function">
    <text evidence="5">Oxidizes proline to glutamate for use as a carbon and nitrogen source.</text>
</comment>
<dbReference type="Gene3D" id="3.40.309.10">
    <property type="entry name" value="Aldehyde Dehydrogenase, Chain A, domain 2"/>
    <property type="match status" value="1"/>
</dbReference>
<dbReference type="NCBIfam" id="TIGR01238">
    <property type="entry name" value="D1pyr5carbox3"/>
    <property type="match status" value="1"/>
</dbReference>
<dbReference type="EC" id="1.2.1.88" evidence="5"/>
<dbReference type="Gene3D" id="3.40.605.10">
    <property type="entry name" value="Aldehyde Dehydrogenase, Chain A, domain 1"/>
    <property type="match status" value="1"/>
</dbReference>
<dbReference type="NCBIfam" id="NF008772">
    <property type="entry name" value="PRK11809.1"/>
    <property type="match status" value="1"/>
</dbReference>
<dbReference type="PROSITE" id="PS00070">
    <property type="entry name" value="ALDEHYDE_DEHYDR_CYS"/>
    <property type="match status" value="1"/>
</dbReference>
<dbReference type="PANTHER" id="PTHR42862">
    <property type="entry name" value="DELTA-1-PYRROLINE-5-CARBOXYLATE DEHYDROGENASE 1, ISOFORM A-RELATED"/>
    <property type="match status" value="1"/>
</dbReference>
<dbReference type="Pfam" id="PF18327">
    <property type="entry name" value="PRODH"/>
    <property type="match status" value="1"/>
</dbReference>
<keyword evidence="5" id="KW-0805">Transcription regulation</keyword>
<dbReference type="InterPro" id="IPR016163">
    <property type="entry name" value="Ald_DH_C"/>
</dbReference>
<keyword evidence="5" id="KW-0804">Transcription</keyword>
<protein>
    <recommendedName>
        <fullName evidence="5">Bifunctional protein PutA</fullName>
    </recommendedName>
    <domain>
        <recommendedName>
            <fullName evidence="5">Proline dehydrogenase</fullName>
            <ecNumber evidence="5">1.5.5.2</ecNumber>
        </recommendedName>
        <alternativeName>
            <fullName evidence="5">Proline oxidase</fullName>
        </alternativeName>
    </domain>
    <domain>
        <recommendedName>
            <fullName evidence="5">Delta-1-pyrroline-5-carboxylate dehydrogenase</fullName>
            <shortName evidence="5">P5C dehydrogenase</shortName>
            <ecNumber evidence="5">1.2.1.88</ecNumber>
        </recommendedName>
        <alternativeName>
            <fullName evidence="5">L-glutamate gamma-semialdehyde dehydrogenase</fullName>
        </alternativeName>
    </domain>
</protein>
<dbReference type="InterPro" id="IPR041349">
    <property type="entry name" value="PRODH"/>
</dbReference>
<keyword evidence="5" id="KW-0238">DNA-binding</keyword>
<evidence type="ECO:0000259" key="6">
    <source>
        <dbReference type="Pfam" id="PF00171"/>
    </source>
</evidence>
<evidence type="ECO:0000256" key="4">
    <source>
        <dbReference type="ARBA" id="ARBA00048142"/>
    </source>
</evidence>
<comment type="pathway">
    <text evidence="5">Amino-acid degradation; L-proline degradation into L-glutamate; L-glutamate from L-proline: step 1/2.</text>
</comment>
<dbReference type="PANTHER" id="PTHR42862:SF1">
    <property type="entry name" value="DELTA-1-PYRROLINE-5-CARBOXYLATE DEHYDROGENASE 2, ISOFORM A-RELATED"/>
    <property type="match status" value="1"/>
</dbReference>
<accession>A0ABY7NSY2</accession>
<keyword evidence="5" id="KW-0285">Flavoprotein</keyword>
<comment type="pathway">
    <text evidence="1 5">Amino-acid degradation; L-proline degradation into L-glutamate; L-glutamate from L-proline: step 2/2.</text>
</comment>
<gene>
    <name evidence="10" type="primary">putA</name>
    <name evidence="10" type="ORF">PBT88_17470</name>
</gene>
<dbReference type="EC" id="1.5.5.2" evidence="5"/>
<comment type="catalytic activity">
    <reaction evidence="5">
        <text>L-proline + a quinone = (S)-1-pyrroline-5-carboxylate + a quinol + H(+)</text>
        <dbReference type="Rhea" id="RHEA:23784"/>
        <dbReference type="ChEBI" id="CHEBI:15378"/>
        <dbReference type="ChEBI" id="CHEBI:17388"/>
        <dbReference type="ChEBI" id="CHEBI:24646"/>
        <dbReference type="ChEBI" id="CHEBI:60039"/>
        <dbReference type="ChEBI" id="CHEBI:132124"/>
        <dbReference type="EC" id="1.5.5.2"/>
    </reaction>
</comment>
<evidence type="ECO:0000256" key="5">
    <source>
        <dbReference type="PIRNR" id="PIRNR000197"/>
    </source>
</evidence>
<sequence length="1217" mass="128452">MPDTPVTSATPDAPFARFAPAVRPADPLRRAITAAARCPETACVPALVAAATLPDALRTAAAGTARMLIERLRAKGTRGGVQALVREYALSSQEGVALMCLAEALLRIPDTATRDALIRDKVGGGDWSSHLGDGRSLFVNAATWGLVVTGKLTTGADDRGLASALARLVARVGEPVIRRGVDLAMRMMGEQFVTGQTIEEALKRSRPLETRGFAYSYDMLGEAAATAADAARYYADYEQAIHAIGKASAGRGIHAGPGISIKLSALHPRYSRAQADRVMTELLPDVRALAALASSYDIGFNIDAEEADRLELSLDILQSLAEDPALAGWNGLGFVVQAYGKRCPFVIDFVIALARRTGRRIMVRLVKGAYWDAEIKRAQVDGQADFPVYTRKIYTDVSYIACARKLLDARDAVFPQFATHNAQTLATIYQLAGPDFTIGDYEFQCLHGMGEPLYDEVVGREKLDRPCRIYAPVGTHETLLAYLVRRLLENGANSSFVNRIGDPAVPIEALVADPIEEVAAMAVPGLPHDQIALPADIYGARRNSAGLDLADEATLAMLAEALTESAGAAWTAAPTDGESEPQPVRNPADHRDIVGTVVEASEAEARAAMARAALAAPGWAATDVADRAACLDRAADLMQARMPALIGLAIREAGKSAANAIAEVREAIDFLRYYAAEARRTIGHEQRPLGPIVCISPWNFPLAIFSGQVAAALVAGNSVLAKPAEETPLIAAEAIRILLAAGVPAGAVQLVPGAGAIGAALVGDPRTAGVMFTGSTEVARLIQKQLATRVSADGRPIPLIAETGGQNAMIVDSSALAEQVVADVIASAFDSAGQRCSALRLLCLQEEVADRTLAMLRGAVQETRIGRPDRLAVDIGPVITAEAQANIVRHVEAMRTAGRPVEQAELGDDATHGTFVPPTIIEIGSIKDLGREVFGPVLHVIRYRSGDLDALVAAINATGYGLTFGLHTRLDDTIEQVTRRIEAGNLYVNRNIIGAVVGVQPFGGRGLSGTGPKAGGPLYLTRLVANPARPERAAPAPRPILAAFAEWLDAQGRPETAETVRAFGRQSRFGEQVELPGPVGERNLYAIHPRGRVALSAHSERGLWTQIGAVLATGNHAVIDATRAQRAWLDGLPATVAQHLTWSDHALGEAGIAAALVEGDASDILLASRTLADRDGAIVTMQAGDPAGPVLDWLIEEVSTSINTTAAGGNASLMAVS</sequence>
<feature type="domain" description="Proline utilization A proline dehydrogenase N-terminal" evidence="9">
    <location>
        <begin position="27"/>
        <end position="73"/>
    </location>
</feature>
<dbReference type="InterPro" id="IPR025703">
    <property type="entry name" value="Bifunct_PutA"/>
</dbReference>
<keyword evidence="3 5" id="KW-0520">NAD</keyword>
<name>A0ABY7NSY2_9SPHN</name>
<dbReference type="InterPro" id="IPR005933">
    <property type="entry name" value="PutA_C"/>
</dbReference>
<feature type="domain" description="Proline dehydrogenase PutA" evidence="8">
    <location>
        <begin position="81"/>
        <end position="192"/>
    </location>
</feature>
<dbReference type="InterPro" id="IPR016161">
    <property type="entry name" value="Ald_DH/histidinol_DH"/>
</dbReference>
<dbReference type="Proteomes" id="UP001210865">
    <property type="component" value="Chromosome"/>
</dbReference>
<dbReference type="Gene3D" id="1.20.5.460">
    <property type="entry name" value="Single helix bin"/>
    <property type="match status" value="1"/>
</dbReference>
<evidence type="ECO:0000256" key="1">
    <source>
        <dbReference type="ARBA" id="ARBA00004786"/>
    </source>
</evidence>
<dbReference type="InterPro" id="IPR029041">
    <property type="entry name" value="FAD-linked_oxidoreductase-like"/>
</dbReference>
<dbReference type="SUPFAM" id="SSF81935">
    <property type="entry name" value="N-terminal domain of bifunctional PutA protein"/>
    <property type="match status" value="1"/>
</dbReference>
<dbReference type="InterPro" id="IPR024082">
    <property type="entry name" value="PRODH_PutA_dom_II"/>
</dbReference>
<proteinExistence type="inferred from homology"/>
<dbReference type="InterPro" id="IPR024090">
    <property type="entry name" value="PRODH_PutA_dom_I"/>
</dbReference>
<feature type="domain" description="Proline dehydrogenase" evidence="7">
    <location>
        <begin position="201"/>
        <end position="499"/>
    </location>
</feature>
<dbReference type="SUPFAM" id="SSF51730">
    <property type="entry name" value="FAD-linked oxidoreductase"/>
    <property type="match status" value="1"/>
</dbReference>
<dbReference type="InterPro" id="IPR024089">
    <property type="entry name" value="PRODH_PutA_dom_I/II"/>
</dbReference>
<dbReference type="Pfam" id="PF01619">
    <property type="entry name" value="Pro_dh"/>
    <property type="match status" value="1"/>
</dbReference>
<dbReference type="RefSeq" id="WP_270079304.1">
    <property type="nucleotide sequence ID" value="NZ_CP115174.1"/>
</dbReference>
<dbReference type="InterPro" id="IPR002872">
    <property type="entry name" value="Proline_DH_dom"/>
</dbReference>
<keyword evidence="2 5" id="KW-0560">Oxidoreductase</keyword>
<evidence type="ECO:0000256" key="2">
    <source>
        <dbReference type="ARBA" id="ARBA00023002"/>
    </source>
</evidence>
<organism evidence="10 11">
    <name type="scientific">Sphingomonas abietis</name>
    <dbReference type="NCBI Taxonomy" id="3012344"/>
    <lineage>
        <taxon>Bacteria</taxon>
        <taxon>Pseudomonadati</taxon>
        <taxon>Pseudomonadota</taxon>
        <taxon>Alphaproteobacteria</taxon>
        <taxon>Sphingomonadales</taxon>
        <taxon>Sphingomonadaceae</taxon>
        <taxon>Sphingomonas</taxon>
    </lineage>
</organism>
<dbReference type="SUPFAM" id="SSF53720">
    <property type="entry name" value="ALDH-like"/>
    <property type="match status" value="1"/>
</dbReference>
<dbReference type="Gene3D" id="1.20.5.550">
    <property type="entry name" value="Single Helix bin"/>
    <property type="match status" value="1"/>
</dbReference>
<dbReference type="EMBL" id="CP115174">
    <property type="protein sequence ID" value="WBO24684.1"/>
    <property type="molecule type" value="Genomic_DNA"/>
</dbReference>
<keyword evidence="5" id="KW-0642">Proline metabolism</keyword>
<evidence type="ECO:0000313" key="10">
    <source>
        <dbReference type="EMBL" id="WBO24684.1"/>
    </source>
</evidence>
<evidence type="ECO:0000313" key="11">
    <source>
        <dbReference type="Proteomes" id="UP001210865"/>
    </source>
</evidence>
<dbReference type="CDD" id="cd07125">
    <property type="entry name" value="ALDH_PutA-P5CDH"/>
    <property type="match status" value="1"/>
</dbReference>
<evidence type="ECO:0000259" key="7">
    <source>
        <dbReference type="Pfam" id="PF01619"/>
    </source>
</evidence>
<comment type="catalytic activity">
    <reaction evidence="4 5">
        <text>L-glutamate 5-semialdehyde + NAD(+) + H2O = L-glutamate + NADH + 2 H(+)</text>
        <dbReference type="Rhea" id="RHEA:30235"/>
        <dbReference type="ChEBI" id="CHEBI:15377"/>
        <dbReference type="ChEBI" id="CHEBI:15378"/>
        <dbReference type="ChEBI" id="CHEBI:29985"/>
        <dbReference type="ChEBI" id="CHEBI:57540"/>
        <dbReference type="ChEBI" id="CHEBI:57945"/>
        <dbReference type="ChEBI" id="CHEBI:58066"/>
        <dbReference type="EC" id="1.2.1.88"/>
    </reaction>
</comment>
<evidence type="ECO:0000256" key="3">
    <source>
        <dbReference type="ARBA" id="ARBA00023027"/>
    </source>
</evidence>
<comment type="similarity">
    <text evidence="5">In the N-terminal section; belongs to the proline dehydrogenase family.</text>
</comment>
<dbReference type="InterPro" id="IPR050485">
    <property type="entry name" value="Proline_metab_enzyme"/>
</dbReference>
<dbReference type="Pfam" id="PF14850">
    <property type="entry name" value="Pro_dh-DNA_bdg"/>
    <property type="match status" value="1"/>
</dbReference>
<dbReference type="Gene3D" id="3.20.20.220">
    <property type="match status" value="1"/>
</dbReference>
<reference evidence="10 11" key="1">
    <citation type="submission" date="2022-12" db="EMBL/GenBank/DDBJ databases">
        <title>Sphingomonas abieness sp. nov., an endophytic bacterium isolated from Abies koreana.</title>
        <authorList>
            <person name="Jiang L."/>
            <person name="Lee J."/>
        </authorList>
    </citation>
    <scope>NUCLEOTIDE SEQUENCE [LARGE SCALE GENOMIC DNA]</scope>
    <source>
        <strain evidence="11">PAMB 00755</strain>
    </source>
</reference>
<dbReference type="InterPro" id="IPR015590">
    <property type="entry name" value="Aldehyde_DH_dom"/>
</dbReference>